<name>W9SF01_9ROSA</name>
<evidence type="ECO:0000256" key="1">
    <source>
        <dbReference type="SAM" id="MobiDB-lite"/>
    </source>
</evidence>
<keyword evidence="3" id="KW-1185">Reference proteome</keyword>
<dbReference type="EMBL" id="KE346196">
    <property type="protein sequence ID" value="EXC29950.1"/>
    <property type="molecule type" value="Genomic_DNA"/>
</dbReference>
<sequence length="82" mass="9036">MVPQNQNANGHNRQPERNQEDGGVVMSIGFAEDVQNEPQQAEIFDRVSNAAGTTISLRDKKCLAENDKEFAALGCLKMSSRE</sequence>
<proteinExistence type="predicted"/>
<dbReference type="AlphaFoldDB" id="W9SF01"/>
<reference evidence="3" key="1">
    <citation type="submission" date="2013-01" db="EMBL/GenBank/DDBJ databases">
        <title>Draft Genome Sequence of a Mulberry Tree, Morus notabilis C.K. Schneid.</title>
        <authorList>
            <person name="He N."/>
            <person name="Zhao S."/>
        </authorList>
    </citation>
    <scope>NUCLEOTIDE SEQUENCE</scope>
</reference>
<accession>W9SF01</accession>
<protein>
    <submittedName>
        <fullName evidence="2">Uncharacterized protein</fullName>
    </submittedName>
</protein>
<dbReference type="Proteomes" id="UP000030645">
    <property type="component" value="Unassembled WGS sequence"/>
</dbReference>
<evidence type="ECO:0000313" key="2">
    <source>
        <dbReference type="EMBL" id="EXC29950.1"/>
    </source>
</evidence>
<evidence type="ECO:0000313" key="3">
    <source>
        <dbReference type="Proteomes" id="UP000030645"/>
    </source>
</evidence>
<gene>
    <name evidence="2" type="ORF">L484_015144</name>
</gene>
<organism evidence="2 3">
    <name type="scientific">Morus notabilis</name>
    <dbReference type="NCBI Taxonomy" id="981085"/>
    <lineage>
        <taxon>Eukaryota</taxon>
        <taxon>Viridiplantae</taxon>
        <taxon>Streptophyta</taxon>
        <taxon>Embryophyta</taxon>
        <taxon>Tracheophyta</taxon>
        <taxon>Spermatophyta</taxon>
        <taxon>Magnoliopsida</taxon>
        <taxon>eudicotyledons</taxon>
        <taxon>Gunneridae</taxon>
        <taxon>Pentapetalae</taxon>
        <taxon>rosids</taxon>
        <taxon>fabids</taxon>
        <taxon>Rosales</taxon>
        <taxon>Moraceae</taxon>
        <taxon>Moreae</taxon>
        <taxon>Morus</taxon>
    </lineage>
</organism>
<feature type="compositionally biased region" description="Polar residues" evidence="1">
    <location>
        <begin position="1"/>
        <end position="12"/>
    </location>
</feature>
<feature type="region of interest" description="Disordered" evidence="1">
    <location>
        <begin position="1"/>
        <end position="23"/>
    </location>
</feature>